<dbReference type="Proteomes" id="UP000178168">
    <property type="component" value="Unassembled WGS sequence"/>
</dbReference>
<evidence type="ECO:0000313" key="4">
    <source>
        <dbReference type="Proteomes" id="UP000178168"/>
    </source>
</evidence>
<dbReference type="STRING" id="1802730.A2591_03955"/>
<organism evidence="3 4">
    <name type="scientific">Candidatus Yonathbacteria bacterium RIFOXYD1_FULL_52_36</name>
    <dbReference type="NCBI Taxonomy" id="1802730"/>
    <lineage>
        <taxon>Bacteria</taxon>
        <taxon>Candidatus Yonathiibacteriota</taxon>
    </lineage>
</organism>
<feature type="transmembrane region" description="Helical" evidence="2">
    <location>
        <begin position="7"/>
        <end position="24"/>
    </location>
</feature>
<comment type="caution">
    <text evidence="3">The sequence shown here is derived from an EMBL/GenBank/DDBJ whole genome shotgun (WGS) entry which is preliminary data.</text>
</comment>
<dbReference type="AlphaFoldDB" id="A0A1G2SLG5"/>
<keyword evidence="2" id="KW-0472">Membrane</keyword>
<dbReference type="EMBL" id="MHUZ01000028">
    <property type="protein sequence ID" value="OHA85221.1"/>
    <property type="molecule type" value="Genomic_DNA"/>
</dbReference>
<protein>
    <submittedName>
        <fullName evidence="3">Uncharacterized protein</fullName>
    </submittedName>
</protein>
<feature type="transmembrane region" description="Helical" evidence="2">
    <location>
        <begin position="30"/>
        <end position="53"/>
    </location>
</feature>
<evidence type="ECO:0000256" key="2">
    <source>
        <dbReference type="SAM" id="Phobius"/>
    </source>
</evidence>
<gene>
    <name evidence="3" type="ORF">A2591_03955</name>
</gene>
<accession>A0A1G2SLG5</accession>
<name>A0A1G2SLG5_9BACT</name>
<feature type="compositionally biased region" description="Basic and acidic residues" evidence="1">
    <location>
        <begin position="78"/>
        <end position="87"/>
    </location>
</feature>
<keyword evidence="2" id="KW-1133">Transmembrane helix</keyword>
<sequence>MRVRISLMVLLGASVMVLPFLGFPQVVKTVLFAVLGFAIAAISYFSSIVYCVNCRQAIHVAERESHRRRVTDNLAPETSEHHEHASEHQPVVS</sequence>
<proteinExistence type="predicted"/>
<keyword evidence="2" id="KW-0812">Transmembrane</keyword>
<evidence type="ECO:0000313" key="3">
    <source>
        <dbReference type="EMBL" id="OHA85221.1"/>
    </source>
</evidence>
<feature type="region of interest" description="Disordered" evidence="1">
    <location>
        <begin position="64"/>
        <end position="93"/>
    </location>
</feature>
<evidence type="ECO:0000256" key="1">
    <source>
        <dbReference type="SAM" id="MobiDB-lite"/>
    </source>
</evidence>
<reference evidence="3 4" key="1">
    <citation type="journal article" date="2016" name="Nat. Commun.">
        <title>Thousands of microbial genomes shed light on interconnected biogeochemical processes in an aquifer system.</title>
        <authorList>
            <person name="Anantharaman K."/>
            <person name="Brown C.T."/>
            <person name="Hug L.A."/>
            <person name="Sharon I."/>
            <person name="Castelle C.J."/>
            <person name="Probst A.J."/>
            <person name="Thomas B.C."/>
            <person name="Singh A."/>
            <person name="Wilkins M.J."/>
            <person name="Karaoz U."/>
            <person name="Brodie E.L."/>
            <person name="Williams K.H."/>
            <person name="Hubbard S.S."/>
            <person name="Banfield J.F."/>
        </authorList>
    </citation>
    <scope>NUCLEOTIDE SEQUENCE [LARGE SCALE GENOMIC DNA]</scope>
</reference>